<organism evidence="2 3">
    <name type="scientific">Thermococcus eurythermalis</name>
    <dbReference type="NCBI Taxonomy" id="1505907"/>
    <lineage>
        <taxon>Archaea</taxon>
        <taxon>Methanobacteriati</taxon>
        <taxon>Methanobacteriota</taxon>
        <taxon>Thermococci</taxon>
        <taxon>Thermococcales</taxon>
        <taxon>Thermococcaceae</taxon>
        <taxon>Thermococcus</taxon>
    </lineage>
</organism>
<proteinExistence type="predicted"/>
<reference evidence="2 3" key="1">
    <citation type="journal article" date="2015" name="Int. J. Syst. Evol. Microbiol.">
        <title>Thermococcus eurythermalis sp. nov., a conditional piezophilic hyperthermophilic archaeon with a wide temperature range isolated from an oil-immersed chimney in the Guaymas Basin.</title>
        <authorList>
            <person name="Zhao W."/>
            <person name="Zeng X."/>
            <person name="Xiao X."/>
        </authorList>
    </citation>
    <scope>NUCLEOTIDE SEQUENCE [LARGE SCALE GENOMIC DNA]</scope>
    <source>
        <strain evidence="2 3">A501</strain>
    </source>
</reference>
<keyword evidence="1" id="KW-0812">Transmembrane</keyword>
<protein>
    <submittedName>
        <fullName evidence="2">Uncharacterized protein</fullName>
    </submittedName>
</protein>
<dbReference type="HOGENOM" id="CLU_179763_1_0_2"/>
<dbReference type="STRING" id="1505907.TEU_00395"/>
<dbReference type="AlphaFoldDB" id="A0A097QR16"/>
<evidence type="ECO:0000313" key="3">
    <source>
        <dbReference type="Proteomes" id="UP000029980"/>
    </source>
</evidence>
<keyword evidence="1" id="KW-0472">Membrane</keyword>
<evidence type="ECO:0000313" key="2">
    <source>
        <dbReference type="EMBL" id="AIU68916.1"/>
    </source>
</evidence>
<dbReference type="Proteomes" id="UP000029980">
    <property type="component" value="Chromosome"/>
</dbReference>
<feature type="transmembrane region" description="Helical" evidence="1">
    <location>
        <begin position="25"/>
        <end position="47"/>
    </location>
</feature>
<dbReference type="KEGG" id="teu:TEU_00395"/>
<gene>
    <name evidence="2" type="ORF">TEU_00395</name>
</gene>
<name>A0A097QR16_9EURY</name>
<sequence length="88" mass="9703">MGLKETLFNLARNPPVVSRMSGKKLVYMLAVIVASLGMFMPLLYGTVPFVRELLGSDPLPKSLVLMLLGWAVAYFTYEEEGKEGFTAS</sequence>
<keyword evidence="1" id="KW-1133">Transmembrane helix</keyword>
<dbReference type="EMBL" id="CP008887">
    <property type="protein sequence ID" value="AIU68916.1"/>
    <property type="molecule type" value="Genomic_DNA"/>
</dbReference>
<evidence type="ECO:0000256" key="1">
    <source>
        <dbReference type="SAM" id="Phobius"/>
    </source>
</evidence>
<accession>A0A097QR16</accession>
<keyword evidence="3" id="KW-1185">Reference proteome</keyword>